<evidence type="ECO:0000256" key="1">
    <source>
        <dbReference type="SAM" id="MobiDB-lite"/>
    </source>
</evidence>
<sequence length="178" mass="19769">MPWTPTKSLCPNKIHPTYLILAYVPQIYVCASGIECTLSKFSSNTKLRGVVSMLEGRAIQRDQDRLEVGLYETHEVQQGQVQGSTPVLGQYQAQAQAGREWIESSPEKNFGVLMDERLDMSQQYELTAQKAKSVLGCIQSSVASRMREGILPLCSGETPLGVQHPALRPQQDKDMDLS</sequence>
<protein>
    <submittedName>
        <fullName evidence="2">Uncharacterized protein</fullName>
    </submittedName>
</protein>
<dbReference type="EMBL" id="QRBI01000106">
    <property type="protein sequence ID" value="RMC12825.1"/>
    <property type="molecule type" value="Genomic_DNA"/>
</dbReference>
<dbReference type="AlphaFoldDB" id="A0A3M0KIA9"/>
<accession>A0A3M0KIA9</accession>
<dbReference type="Proteomes" id="UP000269221">
    <property type="component" value="Unassembled WGS sequence"/>
</dbReference>
<gene>
    <name evidence="2" type="ORF">DUI87_10350</name>
</gene>
<keyword evidence="3" id="KW-1185">Reference proteome</keyword>
<reference evidence="2 3" key="1">
    <citation type="submission" date="2018-07" db="EMBL/GenBank/DDBJ databases">
        <title>A high quality draft genome assembly of the barn swallow (H. rustica rustica).</title>
        <authorList>
            <person name="Formenti G."/>
            <person name="Chiara M."/>
            <person name="Poveda L."/>
            <person name="Francoijs K.-J."/>
            <person name="Bonisoli-Alquati A."/>
            <person name="Canova L."/>
            <person name="Gianfranceschi L."/>
            <person name="Horner D.S."/>
            <person name="Saino N."/>
        </authorList>
    </citation>
    <scope>NUCLEOTIDE SEQUENCE [LARGE SCALE GENOMIC DNA]</scope>
    <source>
        <strain evidence="2">Chelidonia</strain>
        <tissue evidence="2">Blood</tissue>
    </source>
</reference>
<name>A0A3M0KIA9_HIRRU</name>
<feature type="region of interest" description="Disordered" evidence="1">
    <location>
        <begin position="158"/>
        <end position="178"/>
    </location>
</feature>
<evidence type="ECO:0000313" key="3">
    <source>
        <dbReference type="Proteomes" id="UP000269221"/>
    </source>
</evidence>
<organism evidence="2 3">
    <name type="scientific">Hirundo rustica rustica</name>
    <dbReference type="NCBI Taxonomy" id="333673"/>
    <lineage>
        <taxon>Eukaryota</taxon>
        <taxon>Metazoa</taxon>
        <taxon>Chordata</taxon>
        <taxon>Craniata</taxon>
        <taxon>Vertebrata</taxon>
        <taxon>Euteleostomi</taxon>
        <taxon>Archelosauria</taxon>
        <taxon>Archosauria</taxon>
        <taxon>Dinosauria</taxon>
        <taxon>Saurischia</taxon>
        <taxon>Theropoda</taxon>
        <taxon>Coelurosauria</taxon>
        <taxon>Aves</taxon>
        <taxon>Neognathae</taxon>
        <taxon>Neoaves</taxon>
        <taxon>Telluraves</taxon>
        <taxon>Australaves</taxon>
        <taxon>Passeriformes</taxon>
        <taxon>Sylvioidea</taxon>
        <taxon>Hirundinidae</taxon>
        <taxon>Hirundo</taxon>
    </lineage>
</organism>
<dbReference type="OrthoDB" id="10056483at2759"/>
<comment type="caution">
    <text evidence="2">The sequence shown here is derived from an EMBL/GenBank/DDBJ whole genome shotgun (WGS) entry which is preliminary data.</text>
</comment>
<evidence type="ECO:0000313" key="2">
    <source>
        <dbReference type="EMBL" id="RMC12825.1"/>
    </source>
</evidence>
<proteinExistence type="predicted"/>